<accession>A0ABQ9GMC2</accession>
<dbReference type="EMBL" id="JARBHB010000011">
    <property type="protein sequence ID" value="KAJ8873176.1"/>
    <property type="molecule type" value="Genomic_DNA"/>
</dbReference>
<gene>
    <name evidence="3" type="ORF">PR048_026797</name>
</gene>
<feature type="region of interest" description="Disordered" evidence="1">
    <location>
        <begin position="180"/>
        <end position="206"/>
    </location>
</feature>
<dbReference type="InterPro" id="IPR058520">
    <property type="entry name" value="DUF8207"/>
</dbReference>
<protein>
    <recommendedName>
        <fullName evidence="2">DUF8207 domain-containing protein</fullName>
    </recommendedName>
</protein>
<evidence type="ECO:0000259" key="2">
    <source>
        <dbReference type="Pfam" id="PF26634"/>
    </source>
</evidence>
<sequence>MTSFRNCTEYWPKKNAFFRNYLFELVVKMEYVKTEIARNMVAVDDHVVSVQREIIYRLNGASAQNEENLKNLEGYMTHTFDTSFSHLAKKTDIQNYSERLSKIESIIMAEIASEIHLVSQSFRLKYLLAKRAKIARDRINEKIFMPFTHRLDVLRESYGAPVSANSEIDNTAKPFQKLKHDVAQSDQDNGSDADLPQKKKVQKRPLESNALARRYLQLYTSRNNDTTYGVNRHNDKWFLGADEIRFLPGASIRVGNYMIRGTPGLYELLFRKESRDLHNPTSWNTRLCSNSRMHFTKTTIPKLDEDHEKFDVLADLLSGLALKSSECLKKLDDSKNIDYWLVSPPVTWVTGVRFPAGDLLEKENGLQFEKMFMFIKSLLEQTTILHAVEQFVCNSNEAIVTPCKALRNSIFAFHDIAYDKLFKCIQEYFSMGRNANINCVNIGAVPVEDTNLRHIYNDHDNTGMMLSDCKSFRALCWKDKYRFLTAWVRPVHRRSSTLSYSISEFEQGCLKLHLYKDDDGGFLGPRNNGICDAGRRIIRNDAATKNFVLETGNGIISDLMAVQNSFFRNYVFELMVKMECVKTEIVRDMVAIDEHVMSVQMEIIDRLYAGNRTPVSHVTGGDTNHYTTEDNGKTHTENIIDDTKKEDILQFSNYPPGTRTNAYKRRHVRINPDVSSPYVPDIHRDSSSFLLQPFYELSNGFWPRLTSFEPAIQFDPKMFYRVEVWDLSGPVQSTNIVVGVPLHSSSP</sequence>
<dbReference type="Proteomes" id="UP001159363">
    <property type="component" value="Chromosome 10"/>
</dbReference>
<evidence type="ECO:0000313" key="3">
    <source>
        <dbReference type="EMBL" id="KAJ8873176.1"/>
    </source>
</evidence>
<reference evidence="3 4" key="1">
    <citation type="submission" date="2023-02" db="EMBL/GenBank/DDBJ databases">
        <title>LHISI_Scaffold_Assembly.</title>
        <authorList>
            <person name="Stuart O.P."/>
            <person name="Cleave R."/>
            <person name="Magrath M.J.L."/>
            <person name="Mikheyev A.S."/>
        </authorList>
    </citation>
    <scope>NUCLEOTIDE SEQUENCE [LARGE SCALE GENOMIC DNA]</scope>
    <source>
        <strain evidence="3">Daus_M_001</strain>
        <tissue evidence="3">Leg muscle</tissue>
    </source>
</reference>
<comment type="caution">
    <text evidence="3">The sequence shown here is derived from an EMBL/GenBank/DDBJ whole genome shotgun (WGS) entry which is preliminary data.</text>
</comment>
<organism evidence="3 4">
    <name type="scientific">Dryococelus australis</name>
    <dbReference type="NCBI Taxonomy" id="614101"/>
    <lineage>
        <taxon>Eukaryota</taxon>
        <taxon>Metazoa</taxon>
        <taxon>Ecdysozoa</taxon>
        <taxon>Arthropoda</taxon>
        <taxon>Hexapoda</taxon>
        <taxon>Insecta</taxon>
        <taxon>Pterygota</taxon>
        <taxon>Neoptera</taxon>
        <taxon>Polyneoptera</taxon>
        <taxon>Phasmatodea</taxon>
        <taxon>Verophasmatodea</taxon>
        <taxon>Anareolatae</taxon>
        <taxon>Phasmatidae</taxon>
        <taxon>Eurycanthinae</taxon>
        <taxon>Dryococelus</taxon>
    </lineage>
</organism>
<proteinExistence type="predicted"/>
<name>A0ABQ9GMC2_9NEOP</name>
<feature type="domain" description="DUF8207" evidence="2">
    <location>
        <begin position="224"/>
        <end position="276"/>
    </location>
</feature>
<evidence type="ECO:0000313" key="4">
    <source>
        <dbReference type="Proteomes" id="UP001159363"/>
    </source>
</evidence>
<dbReference type="Pfam" id="PF26634">
    <property type="entry name" value="DUF8207"/>
    <property type="match status" value="1"/>
</dbReference>
<keyword evidence="4" id="KW-1185">Reference proteome</keyword>
<evidence type="ECO:0000256" key="1">
    <source>
        <dbReference type="SAM" id="MobiDB-lite"/>
    </source>
</evidence>